<dbReference type="EMBL" id="CAJPEX010002020">
    <property type="protein sequence ID" value="CAG0920371.1"/>
    <property type="molecule type" value="Genomic_DNA"/>
</dbReference>
<feature type="compositionally biased region" description="Basic and acidic residues" evidence="1">
    <location>
        <begin position="41"/>
        <end position="52"/>
    </location>
</feature>
<feature type="compositionally biased region" description="Basic and acidic residues" evidence="1">
    <location>
        <begin position="71"/>
        <end position="80"/>
    </location>
</feature>
<name>A0A7R9BRJ8_9CRUS</name>
<gene>
    <name evidence="2" type="ORF">NMOB1V02_LOCUS7881</name>
</gene>
<feature type="compositionally biased region" description="Basic residues" evidence="1">
    <location>
        <begin position="53"/>
        <end position="70"/>
    </location>
</feature>
<organism evidence="2">
    <name type="scientific">Notodromas monacha</name>
    <dbReference type="NCBI Taxonomy" id="399045"/>
    <lineage>
        <taxon>Eukaryota</taxon>
        <taxon>Metazoa</taxon>
        <taxon>Ecdysozoa</taxon>
        <taxon>Arthropoda</taxon>
        <taxon>Crustacea</taxon>
        <taxon>Oligostraca</taxon>
        <taxon>Ostracoda</taxon>
        <taxon>Podocopa</taxon>
        <taxon>Podocopida</taxon>
        <taxon>Cypridocopina</taxon>
        <taxon>Cypridoidea</taxon>
        <taxon>Cyprididae</taxon>
        <taxon>Notodromas</taxon>
    </lineage>
</organism>
<dbReference type="Proteomes" id="UP000678499">
    <property type="component" value="Unassembled WGS sequence"/>
</dbReference>
<reference evidence="2" key="1">
    <citation type="submission" date="2020-11" db="EMBL/GenBank/DDBJ databases">
        <authorList>
            <person name="Tran Van P."/>
        </authorList>
    </citation>
    <scope>NUCLEOTIDE SEQUENCE</scope>
</reference>
<evidence type="ECO:0000313" key="2">
    <source>
        <dbReference type="EMBL" id="CAD7280219.1"/>
    </source>
</evidence>
<dbReference type="EMBL" id="OA884057">
    <property type="protein sequence ID" value="CAD7280219.1"/>
    <property type="molecule type" value="Genomic_DNA"/>
</dbReference>
<dbReference type="OrthoDB" id="6382820at2759"/>
<dbReference type="AlphaFoldDB" id="A0A7R9BRJ8"/>
<accession>A0A7R9BRJ8</accession>
<evidence type="ECO:0000256" key="1">
    <source>
        <dbReference type="SAM" id="MobiDB-lite"/>
    </source>
</evidence>
<evidence type="ECO:0000313" key="3">
    <source>
        <dbReference type="Proteomes" id="UP000678499"/>
    </source>
</evidence>
<sequence length="138" mass="15780">MSSLIFPKSNCPHVGVVASQSDAAPASGYKLDQKTCCISKPDPKRLQKEEQRRRRAKQKKKELRQLKKKRRQEEKSRGVTEEEVNSTYTGLDREMAEEFISVSMEPGRTINRVMNHSDDNVSINHNVSSTSLVHVHHH</sequence>
<feature type="region of interest" description="Disordered" evidence="1">
    <location>
        <begin position="21"/>
        <end position="90"/>
    </location>
</feature>
<proteinExistence type="predicted"/>
<protein>
    <submittedName>
        <fullName evidence="2">Uncharacterized protein</fullName>
    </submittedName>
</protein>
<keyword evidence="3" id="KW-1185">Reference proteome</keyword>